<organism evidence="1 2">
    <name type="scientific">Colletotrichum spaethianum</name>
    <dbReference type="NCBI Taxonomy" id="700344"/>
    <lineage>
        <taxon>Eukaryota</taxon>
        <taxon>Fungi</taxon>
        <taxon>Dikarya</taxon>
        <taxon>Ascomycota</taxon>
        <taxon>Pezizomycotina</taxon>
        <taxon>Sordariomycetes</taxon>
        <taxon>Hypocreomycetidae</taxon>
        <taxon>Glomerellales</taxon>
        <taxon>Glomerellaceae</taxon>
        <taxon>Colletotrichum</taxon>
        <taxon>Colletotrichum spaethianum species complex</taxon>
    </lineage>
</organism>
<dbReference type="EMBL" id="BQXU01000017">
    <property type="protein sequence ID" value="GKT46863.1"/>
    <property type="molecule type" value="Genomic_DNA"/>
</dbReference>
<evidence type="ECO:0000313" key="1">
    <source>
        <dbReference type="EMBL" id="GKT46863.1"/>
    </source>
</evidence>
<evidence type="ECO:0000313" key="2">
    <source>
        <dbReference type="Proteomes" id="UP001055115"/>
    </source>
</evidence>
<dbReference type="RefSeq" id="XP_049129213.1">
    <property type="nucleotide sequence ID" value="XM_049273256.1"/>
</dbReference>
<gene>
    <name evidence="1" type="ORF">ColSpa_07044</name>
</gene>
<comment type="caution">
    <text evidence="1">The sequence shown here is derived from an EMBL/GenBank/DDBJ whole genome shotgun (WGS) entry which is preliminary data.</text>
</comment>
<keyword evidence="2" id="KW-1185">Reference proteome</keyword>
<proteinExistence type="predicted"/>
<protein>
    <submittedName>
        <fullName evidence="1">Uncharacterized protein</fullName>
    </submittedName>
</protein>
<dbReference type="PROSITE" id="PS51257">
    <property type="entry name" value="PROKAR_LIPOPROTEIN"/>
    <property type="match status" value="1"/>
</dbReference>
<dbReference type="AlphaFoldDB" id="A0AA37LHY0"/>
<dbReference type="GeneID" id="73327846"/>
<sequence>MQLQRDPANWPLICWSAACQIIPVRDSGAAMQRAGAKKWAQRWWAPMRSLPPWLPERSEFIGLGGWRWQWCLMRRPKHGSLVEW</sequence>
<name>A0AA37LHY0_9PEZI</name>
<dbReference type="Proteomes" id="UP001055115">
    <property type="component" value="Unassembled WGS sequence"/>
</dbReference>
<reference evidence="1 2" key="1">
    <citation type="submission" date="2022-03" db="EMBL/GenBank/DDBJ databases">
        <title>Genome data of Colletotrichum spp.</title>
        <authorList>
            <person name="Utami Y.D."/>
            <person name="Hiruma K."/>
        </authorList>
    </citation>
    <scope>NUCLEOTIDE SEQUENCE [LARGE SCALE GENOMIC DNA]</scope>
    <source>
        <strain evidence="1 2">MAFF 239500</strain>
    </source>
</reference>
<accession>A0AA37LHY0</accession>